<dbReference type="AlphaFoldDB" id="A0A0G4GB91"/>
<feature type="region of interest" description="Disordered" evidence="1">
    <location>
        <begin position="116"/>
        <end position="330"/>
    </location>
</feature>
<feature type="region of interest" description="Disordered" evidence="1">
    <location>
        <begin position="362"/>
        <end position="381"/>
    </location>
</feature>
<evidence type="ECO:0000259" key="2">
    <source>
        <dbReference type="Pfam" id="PF06991"/>
    </source>
</evidence>
<evidence type="ECO:0000313" key="3">
    <source>
        <dbReference type="EMBL" id="CEM26395.1"/>
    </source>
</evidence>
<feature type="compositionally biased region" description="Acidic residues" evidence="1">
    <location>
        <begin position="223"/>
        <end position="241"/>
    </location>
</feature>
<feature type="region of interest" description="Disordered" evidence="1">
    <location>
        <begin position="426"/>
        <end position="451"/>
    </location>
</feature>
<feature type="compositionally biased region" description="Basic and acidic residues" evidence="1">
    <location>
        <begin position="259"/>
        <end position="277"/>
    </location>
</feature>
<reference evidence="3" key="1">
    <citation type="submission" date="2014-11" db="EMBL/GenBank/DDBJ databases">
        <authorList>
            <person name="Otto D Thomas"/>
            <person name="Naeem Raeece"/>
        </authorList>
    </citation>
    <scope>NUCLEOTIDE SEQUENCE</scope>
</reference>
<feature type="region of interest" description="Disordered" evidence="1">
    <location>
        <begin position="36"/>
        <end position="67"/>
    </location>
</feature>
<accession>A0A0G4GB91</accession>
<dbReference type="EMBL" id="CDMZ01001053">
    <property type="protein sequence ID" value="CEM26395.1"/>
    <property type="molecule type" value="Genomic_DNA"/>
</dbReference>
<dbReference type="VEuPathDB" id="CryptoDB:Cvel_21120"/>
<gene>
    <name evidence="3" type="ORF">Cvel_21120</name>
</gene>
<feature type="compositionally biased region" description="Basic and acidic residues" evidence="1">
    <location>
        <begin position="202"/>
        <end position="222"/>
    </location>
</feature>
<name>A0A0G4GB91_9ALVE</name>
<feature type="compositionally biased region" description="Acidic residues" evidence="1">
    <location>
        <begin position="144"/>
        <end position="157"/>
    </location>
</feature>
<feature type="domain" description="Micro-fibrillar-associated protein 1 C-terminal" evidence="2">
    <location>
        <begin position="238"/>
        <end position="461"/>
    </location>
</feature>
<sequence length="498" mass="57321">MTDPLANLFSNITTSDAPVLALPKKRQEPKKFRYWPGRAPQWAEGRGVEEEEEESDDAEEIQKADQKQIMADRRMQRLQAIKKDEEEAKFDGTKVHDVDGDSRPVVVERRHVVEGVVESGGGGRGRERVNQRLSVKREDREGGDGEMDVDEESDDEAIGVVRRGGRNGTAAAAAASSSSRAGPMDVDEDDDEDAVERKRQRLRQEALMKREEEEERLARMQEELLESEEESEESEESGDEWATEKRAKPLFVPRHRRETIKEREAAEAEEAERERQKKAEKHKRKRETQMQVAEKMRQEEEEAAAAGKHFGADDSDTEMPDDTDQNNAEEYEMWKLRELKRIKRDREEREARGKFTAEIERRRRMTDTERQKDDEILDRYAPKAEKRSGKFEFMQKYYHKGAFFQDKGQTGEESIYNRDFQLATAEDKSNKEALPKPMHVRRGQFGKAGQTKWTHLTDNDTTMMVTGVERDSSLLSKVQAKMAAVKGAGSLARPSRKK</sequence>
<dbReference type="InterPro" id="IPR009730">
    <property type="entry name" value="MFAP1_C"/>
</dbReference>
<feature type="compositionally biased region" description="Basic and acidic residues" evidence="1">
    <location>
        <begin position="124"/>
        <end position="143"/>
    </location>
</feature>
<protein>
    <recommendedName>
        <fullName evidence="2">Micro-fibrillar-associated protein 1 C-terminal domain-containing protein</fullName>
    </recommendedName>
</protein>
<dbReference type="InterPro" id="IPR033194">
    <property type="entry name" value="MFAP1"/>
</dbReference>
<dbReference type="PANTHER" id="PTHR15327">
    <property type="entry name" value="MICROFIBRIL-ASSOCIATED PROTEIN"/>
    <property type="match status" value="1"/>
</dbReference>
<organism evidence="3">
    <name type="scientific">Chromera velia CCMP2878</name>
    <dbReference type="NCBI Taxonomy" id="1169474"/>
    <lineage>
        <taxon>Eukaryota</taxon>
        <taxon>Sar</taxon>
        <taxon>Alveolata</taxon>
        <taxon>Colpodellida</taxon>
        <taxon>Chromeraceae</taxon>
        <taxon>Chromera</taxon>
    </lineage>
</organism>
<proteinExistence type="predicted"/>
<dbReference type="Pfam" id="PF06991">
    <property type="entry name" value="MFAP1"/>
    <property type="match status" value="1"/>
</dbReference>
<feature type="compositionally biased region" description="Low complexity" evidence="1">
    <location>
        <begin position="168"/>
        <end position="182"/>
    </location>
</feature>
<evidence type="ECO:0000256" key="1">
    <source>
        <dbReference type="SAM" id="MobiDB-lite"/>
    </source>
</evidence>
<feature type="compositionally biased region" description="Acidic residues" evidence="1">
    <location>
        <begin position="49"/>
        <end position="59"/>
    </location>
</feature>
<feature type="compositionally biased region" description="Acidic residues" evidence="1">
    <location>
        <begin position="185"/>
        <end position="194"/>
    </location>
</feature>
<feature type="compositionally biased region" description="Acidic residues" evidence="1">
    <location>
        <begin position="313"/>
        <end position="330"/>
    </location>
</feature>